<keyword evidence="1" id="KW-1185">Reference proteome</keyword>
<name>A0A5S6Q687_TRIMR</name>
<dbReference type="Proteomes" id="UP000046395">
    <property type="component" value="Unassembled WGS sequence"/>
</dbReference>
<dbReference type="InterPro" id="IPR046807">
    <property type="entry name" value="Tra1_central"/>
</dbReference>
<reference evidence="2" key="1">
    <citation type="submission" date="2019-12" db="UniProtKB">
        <authorList>
            <consortium name="WormBaseParasite"/>
        </authorList>
    </citation>
    <scope>IDENTIFICATION</scope>
</reference>
<dbReference type="Pfam" id="PF20175">
    <property type="entry name" value="Tra1_central"/>
    <property type="match status" value="1"/>
</dbReference>
<evidence type="ECO:0000313" key="1">
    <source>
        <dbReference type="Proteomes" id="UP000046395"/>
    </source>
</evidence>
<protein>
    <submittedName>
        <fullName evidence="2">Uncharacterized protein</fullName>
    </submittedName>
</protein>
<accession>A0A5S6Q687</accession>
<proteinExistence type="predicted"/>
<dbReference type="AlphaFoldDB" id="A0A5S6Q687"/>
<dbReference type="WBParaSite" id="TMUE_1000002679.1">
    <property type="protein sequence ID" value="TMUE_1000002679.1"/>
    <property type="gene ID" value="WBGene00298434"/>
</dbReference>
<evidence type="ECO:0000313" key="2">
    <source>
        <dbReference type="WBParaSite" id="TMUE_1000002679.1"/>
    </source>
</evidence>
<dbReference type="STRING" id="70415.A0A5S6Q687"/>
<organism evidence="1 2">
    <name type="scientific">Trichuris muris</name>
    <name type="common">Mouse whipworm</name>
    <dbReference type="NCBI Taxonomy" id="70415"/>
    <lineage>
        <taxon>Eukaryota</taxon>
        <taxon>Metazoa</taxon>
        <taxon>Ecdysozoa</taxon>
        <taxon>Nematoda</taxon>
        <taxon>Enoplea</taxon>
        <taxon>Dorylaimia</taxon>
        <taxon>Trichinellida</taxon>
        <taxon>Trichuridae</taxon>
        <taxon>Trichuris</taxon>
    </lineage>
</organism>
<sequence length="442" mass="49499">MATIGDFVHYLSFNLKPTAAQKGIQMFARWDDKGSCEPNRSDVVSVQPFSLKWHRLLLFVLEVILGRLKIIVQEQLPRIIKSSSKSAESSDDGTVAAAAPVVDSSRMQIRKLTCPEAPSEGHSTSDHSADRFQGGAAVEALEEEMIYFDLKPNAQNFAVVECQVMVNAVLGCCRTVVWILQKYRTDIGSAADQSEVDLKVLRQKEIELLILILKNGLVSLEFSRSRQPPFTSRPPPSEFRKRRNIFLNNFLQFFRISICLRTLFFTNRSISSLVMSVLLNYLVEHIEVLADATLYHPLRADADPKANVHARLFQLCLGAVGTSNANDSVFKLHLTKLVNATTSLARQSENPANALTVLRHVIRTVCDHQIFALDIANLVLSLLKVLKEMHHFAVRPDVKDALLDLCLSMPAQLSTARPYLNLFMEPIALALHHNATFQMQVI</sequence>